<dbReference type="Proteomes" id="UP000688137">
    <property type="component" value="Unassembled WGS sequence"/>
</dbReference>
<dbReference type="OMA" id="QNEFNTH"/>
<feature type="region of interest" description="Disordered" evidence="1">
    <location>
        <begin position="382"/>
        <end position="406"/>
    </location>
</feature>
<feature type="region of interest" description="Disordered" evidence="1">
    <location>
        <begin position="187"/>
        <end position="362"/>
    </location>
</feature>
<dbReference type="EMBL" id="CAJJDM010000017">
    <property type="protein sequence ID" value="CAD8053354.1"/>
    <property type="molecule type" value="Genomic_DNA"/>
</dbReference>
<feature type="region of interest" description="Disordered" evidence="1">
    <location>
        <begin position="114"/>
        <end position="141"/>
    </location>
</feature>
<feature type="compositionally biased region" description="Low complexity" evidence="1">
    <location>
        <begin position="211"/>
        <end position="221"/>
    </location>
</feature>
<accession>A0A8S1KR27</accession>
<protein>
    <submittedName>
        <fullName evidence="2">Uncharacterized protein</fullName>
    </submittedName>
</protein>
<dbReference type="AlphaFoldDB" id="A0A8S1KR27"/>
<evidence type="ECO:0000256" key="1">
    <source>
        <dbReference type="SAM" id="MobiDB-lite"/>
    </source>
</evidence>
<reference evidence="2" key="1">
    <citation type="submission" date="2021-01" db="EMBL/GenBank/DDBJ databases">
        <authorList>
            <consortium name="Genoscope - CEA"/>
            <person name="William W."/>
        </authorList>
    </citation>
    <scope>NUCLEOTIDE SEQUENCE</scope>
</reference>
<feature type="compositionally biased region" description="Low complexity" evidence="1">
    <location>
        <begin position="342"/>
        <end position="362"/>
    </location>
</feature>
<evidence type="ECO:0000313" key="3">
    <source>
        <dbReference type="Proteomes" id="UP000688137"/>
    </source>
</evidence>
<keyword evidence="3" id="KW-1185">Reference proteome</keyword>
<comment type="caution">
    <text evidence="2">The sequence shown here is derived from an EMBL/GenBank/DDBJ whole genome shotgun (WGS) entry which is preliminary data.</text>
</comment>
<evidence type="ECO:0000313" key="2">
    <source>
        <dbReference type="EMBL" id="CAD8053354.1"/>
    </source>
</evidence>
<feature type="compositionally biased region" description="Polar residues" evidence="1">
    <location>
        <begin position="196"/>
        <end position="210"/>
    </location>
</feature>
<sequence length="522" mass="60915">MSVRALYQSQQDVGRNIKSSKKKYTWKFSIDDKDHTIELFVSGLSGKKKVVHNGKTLREEASVLGSFNYSMTIQSNLLTISNNGDLYDLRINNMQFSHLYHNEKTKKEFQFEDGYNEGNNQEDYYSKLPKPSKQNKPLYKEQDQGYDFGLVDDIERMAPKKGLEEQNEFNTHSNYQQKLNIQFKPKDDPYAKFNEQKPQQRQTQSFSNKPQQPQSTFNQQQIKNDFADFGNFPKPQTTTTNDNVFGNFGFGFNDTQQQQPKPQQQQQQNQFQQDFKPNPFGDFQQPTQQTQPTQPFQQQGQSFQQQGQPFFQQPPQQQVIEQPKPKPPPQTNLLDFGDDPIQPQQQSQIPPPQQQNQQQLLYQQQQVQQQQQLQQQPLYKNPINQPVQQNPQYAQAPQQQQQQQKVLPQDLLDAFDDPEPVVSQPNSQQQPQFNITSLYQQQPNVPIQSSIATQSPPQQQQFRQSMPNQYQPQPFNQMPQQQYQNPQISITQLYNQPQAQINMNVPVQINVKTQSTPFDDVF</sequence>
<organism evidence="2 3">
    <name type="scientific">Paramecium primaurelia</name>
    <dbReference type="NCBI Taxonomy" id="5886"/>
    <lineage>
        <taxon>Eukaryota</taxon>
        <taxon>Sar</taxon>
        <taxon>Alveolata</taxon>
        <taxon>Ciliophora</taxon>
        <taxon>Intramacronucleata</taxon>
        <taxon>Oligohymenophorea</taxon>
        <taxon>Peniculida</taxon>
        <taxon>Parameciidae</taxon>
        <taxon>Paramecium</taxon>
    </lineage>
</organism>
<feature type="compositionally biased region" description="Low complexity" evidence="1">
    <location>
        <begin position="237"/>
        <end position="322"/>
    </location>
</feature>
<proteinExistence type="predicted"/>
<gene>
    <name evidence="2" type="ORF">PPRIM_AZ9-3.1.T0200286</name>
</gene>
<name>A0A8S1KR27_PARPR</name>